<feature type="chain" id="PRO_5008146326" evidence="8">
    <location>
        <begin position="23"/>
        <end position="440"/>
    </location>
</feature>
<dbReference type="SUPFAM" id="SSF55486">
    <property type="entry name" value="Metalloproteases ('zincins'), catalytic domain"/>
    <property type="match status" value="1"/>
</dbReference>
<keyword evidence="2 7" id="KW-0645">Protease</keyword>
<dbReference type="InterPro" id="IPR045090">
    <property type="entry name" value="Pept_M3A_M3B"/>
</dbReference>
<evidence type="ECO:0000256" key="4">
    <source>
        <dbReference type="ARBA" id="ARBA00022801"/>
    </source>
</evidence>
<keyword evidence="6 7" id="KW-0482">Metalloprotease</keyword>
<evidence type="ECO:0000259" key="9">
    <source>
        <dbReference type="Pfam" id="PF01432"/>
    </source>
</evidence>
<evidence type="ECO:0000256" key="8">
    <source>
        <dbReference type="SAM" id="SignalP"/>
    </source>
</evidence>
<evidence type="ECO:0000256" key="1">
    <source>
        <dbReference type="ARBA" id="ARBA00006040"/>
    </source>
</evidence>
<dbReference type="InterPro" id="IPR001567">
    <property type="entry name" value="Pept_M3A_M3B_dom"/>
</dbReference>
<name>A0A183BM87_GLOPA</name>
<comment type="similarity">
    <text evidence="1 7">Belongs to the peptidase M3 family.</text>
</comment>
<protein>
    <submittedName>
        <fullName evidence="11">Peptidase M3A/M3B catalytic domain-containing protein</fullName>
    </submittedName>
</protein>
<evidence type="ECO:0000256" key="7">
    <source>
        <dbReference type="RuleBase" id="RU003435"/>
    </source>
</evidence>
<dbReference type="Gene3D" id="1.10.1370.10">
    <property type="entry name" value="Neurolysin, domain 3"/>
    <property type="match status" value="2"/>
</dbReference>
<dbReference type="GO" id="GO:0046872">
    <property type="term" value="F:metal ion binding"/>
    <property type="evidence" value="ECO:0007669"/>
    <property type="project" value="UniProtKB-UniRule"/>
</dbReference>
<reference evidence="10" key="2">
    <citation type="submission" date="2014-05" db="EMBL/GenBank/DDBJ databases">
        <title>The genome and life-stage specific transcriptomes of Globodera pallida elucidate key aspects of plant parasitism by a cyst nematode.</title>
        <authorList>
            <person name="Cotton J.A."/>
            <person name="Lilley C.J."/>
            <person name="Jones L.M."/>
            <person name="Kikuchi T."/>
            <person name="Reid A.J."/>
            <person name="Thorpe P."/>
            <person name="Tsai I.J."/>
            <person name="Beasley H."/>
            <person name="Blok V."/>
            <person name="Cock P.J.A."/>
            <person name="Van den Akker S.E."/>
            <person name="Holroyd N."/>
            <person name="Hunt M."/>
            <person name="Mantelin S."/>
            <person name="Naghra H."/>
            <person name="Pain A."/>
            <person name="Palomares-Rius J.E."/>
            <person name="Zarowiecki M."/>
            <person name="Berriman M."/>
            <person name="Jones J.T."/>
            <person name="Urwin P.E."/>
        </authorList>
    </citation>
    <scope>NUCLEOTIDE SEQUENCE [LARGE SCALE GENOMIC DNA]</scope>
    <source>
        <strain evidence="10">Lindley</strain>
    </source>
</reference>
<dbReference type="AlphaFoldDB" id="A0A183BM87"/>
<sequence>MGVNLLSTLYRLILIVPMCTLSCKTFSGLTNRSLVPFRAPPRTPRKYSRIFVQIVSKGCLVQDSGVKIPIEHRYLLKNAPPRALALLSKGLSFMRARLDNNCGTSFKTQRIDLNNSQNVEELRHNTLLQRFRPVFSERFEGAWKMYAEEQEERIISDLQAFDLFYICRREAEHYFNVDTLAMMKHFPVLPTFEKMLQMSSELFNIEFTDITGDESFGFERCDPSVRIFDVTDKAKNDRVGFLYVDIFSRPNKRLGRGHWASLHGRPANQSRSLDTLVYVLGGHPQVGPGSLLHHDELNFDANDFMPAFMQFCMYKPRILELLSSPNVQTGKPLGIEAATNCAKALQRAAFWDSYRVLFWTDFDLTIHNMHDWRKKFWLDLYKQMYSEYFPTFKEHNYQPCSFISVFGYPSWSGLYYRKLWSEMCIELLRRKTTQQPLQNV</sequence>
<evidence type="ECO:0000256" key="6">
    <source>
        <dbReference type="ARBA" id="ARBA00023049"/>
    </source>
</evidence>
<organism evidence="10 11">
    <name type="scientific">Globodera pallida</name>
    <name type="common">Potato cyst nematode worm</name>
    <name type="synonym">Heterodera pallida</name>
    <dbReference type="NCBI Taxonomy" id="36090"/>
    <lineage>
        <taxon>Eukaryota</taxon>
        <taxon>Metazoa</taxon>
        <taxon>Ecdysozoa</taxon>
        <taxon>Nematoda</taxon>
        <taxon>Chromadorea</taxon>
        <taxon>Rhabditida</taxon>
        <taxon>Tylenchina</taxon>
        <taxon>Tylenchomorpha</taxon>
        <taxon>Tylenchoidea</taxon>
        <taxon>Heteroderidae</taxon>
        <taxon>Heteroderinae</taxon>
        <taxon>Globodera</taxon>
    </lineage>
</organism>
<reference evidence="11" key="3">
    <citation type="submission" date="2016-06" db="UniProtKB">
        <authorList>
            <consortium name="WormBaseParasite"/>
        </authorList>
    </citation>
    <scope>IDENTIFICATION</scope>
</reference>
<dbReference type="InterPro" id="IPR024077">
    <property type="entry name" value="Neurolysin/TOP_dom2"/>
</dbReference>
<keyword evidence="10" id="KW-1185">Reference proteome</keyword>
<dbReference type="GO" id="GO:0006508">
    <property type="term" value="P:proteolysis"/>
    <property type="evidence" value="ECO:0007669"/>
    <property type="project" value="UniProtKB-KW"/>
</dbReference>
<dbReference type="PANTHER" id="PTHR11804">
    <property type="entry name" value="PROTEASE M3 THIMET OLIGOPEPTIDASE-RELATED"/>
    <property type="match status" value="1"/>
</dbReference>
<keyword evidence="3 7" id="KW-0479">Metal-binding</keyword>
<dbReference type="GO" id="GO:0004222">
    <property type="term" value="F:metalloendopeptidase activity"/>
    <property type="evidence" value="ECO:0007669"/>
    <property type="project" value="InterPro"/>
</dbReference>
<proteinExistence type="inferred from homology"/>
<evidence type="ECO:0000256" key="5">
    <source>
        <dbReference type="ARBA" id="ARBA00022833"/>
    </source>
</evidence>
<dbReference type="Pfam" id="PF01432">
    <property type="entry name" value="Peptidase_M3"/>
    <property type="match status" value="2"/>
</dbReference>
<dbReference type="InterPro" id="IPR024079">
    <property type="entry name" value="MetalloPept_cat_dom_sf"/>
</dbReference>
<dbReference type="WBParaSite" id="GPLIN_000172200">
    <property type="protein sequence ID" value="GPLIN_000172200"/>
    <property type="gene ID" value="GPLIN_000172200"/>
</dbReference>
<dbReference type="Gene3D" id="3.40.390.10">
    <property type="entry name" value="Collagenase (Catalytic Domain)"/>
    <property type="match status" value="2"/>
</dbReference>
<keyword evidence="4 7" id="KW-0378">Hydrolase</keyword>
<keyword evidence="5 7" id="KW-0862">Zinc</keyword>
<dbReference type="Proteomes" id="UP000050741">
    <property type="component" value="Unassembled WGS sequence"/>
</dbReference>
<feature type="signal peptide" evidence="8">
    <location>
        <begin position="1"/>
        <end position="22"/>
    </location>
</feature>
<dbReference type="PANTHER" id="PTHR11804:SF83">
    <property type="entry name" value="LD37516P"/>
    <property type="match status" value="1"/>
</dbReference>
<keyword evidence="8" id="KW-0732">Signal</keyword>
<comment type="cofactor">
    <cofactor evidence="7">
        <name>Zn(2+)</name>
        <dbReference type="ChEBI" id="CHEBI:29105"/>
    </cofactor>
    <text evidence="7">Binds 1 zinc ion.</text>
</comment>
<evidence type="ECO:0000313" key="11">
    <source>
        <dbReference type="WBParaSite" id="GPLIN_000172200"/>
    </source>
</evidence>
<accession>A0A183BM87</accession>
<reference evidence="10" key="1">
    <citation type="submission" date="2013-12" db="EMBL/GenBank/DDBJ databases">
        <authorList>
            <person name="Aslett M."/>
        </authorList>
    </citation>
    <scope>NUCLEOTIDE SEQUENCE [LARGE SCALE GENOMIC DNA]</scope>
    <source>
        <strain evidence="10">Lindley</strain>
    </source>
</reference>
<feature type="domain" description="Peptidase M3A/M3B catalytic" evidence="9">
    <location>
        <begin position="114"/>
        <end position="298"/>
    </location>
</feature>
<feature type="domain" description="Peptidase M3A/M3B catalytic" evidence="9">
    <location>
        <begin position="300"/>
        <end position="424"/>
    </location>
</feature>
<evidence type="ECO:0000256" key="2">
    <source>
        <dbReference type="ARBA" id="ARBA00022670"/>
    </source>
</evidence>
<evidence type="ECO:0000313" key="10">
    <source>
        <dbReference type="Proteomes" id="UP000050741"/>
    </source>
</evidence>
<evidence type="ECO:0000256" key="3">
    <source>
        <dbReference type="ARBA" id="ARBA00022723"/>
    </source>
</evidence>